<dbReference type="Proteomes" id="UP000189580">
    <property type="component" value="Chromosome b"/>
</dbReference>
<dbReference type="RefSeq" id="XP_018738216.1">
    <property type="nucleotide sequence ID" value="XM_018880392.1"/>
</dbReference>
<feature type="compositionally biased region" description="Basic and acidic residues" evidence="8">
    <location>
        <begin position="180"/>
        <end position="191"/>
    </location>
</feature>
<evidence type="ECO:0000313" key="11">
    <source>
        <dbReference type="Proteomes" id="UP000189580"/>
    </source>
</evidence>
<evidence type="ECO:0000256" key="5">
    <source>
        <dbReference type="ARBA" id="ARBA00019831"/>
    </source>
</evidence>
<accession>A0A167FV42</accession>
<gene>
    <name evidence="10" type="ORF">AWJ20_3380</name>
</gene>
<proteinExistence type="inferred from homology"/>
<dbReference type="EMBL" id="CP014503">
    <property type="protein sequence ID" value="ANB15739.1"/>
    <property type="molecule type" value="Genomic_DNA"/>
</dbReference>
<reference evidence="10 11" key="1">
    <citation type="submission" date="2016-02" db="EMBL/GenBank/DDBJ databases">
        <title>Complete genome sequence and transcriptome regulation of the pentose utilising yeast Sugiyamaella lignohabitans.</title>
        <authorList>
            <person name="Bellasio M."/>
            <person name="Peymann A."/>
            <person name="Valli M."/>
            <person name="Sipitzky M."/>
            <person name="Graf A."/>
            <person name="Sauer M."/>
            <person name="Marx H."/>
            <person name="Mattanovich D."/>
        </authorList>
    </citation>
    <scope>NUCLEOTIDE SEQUENCE [LARGE SCALE GENOMIC DNA]</scope>
    <source>
        <strain evidence="10 11">CBS 10342</strain>
    </source>
</reference>
<keyword evidence="11" id="KW-1185">Reference proteome</keyword>
<dbReference type="InterPro" id="IPR019098">
    <property type="entry name" value="Histone_chaperone_domain_CHZ"/>
</dbReference>
<feature type="region of interest" description="Disordered" evidence="8">
    <location>
        <begin position="1"/>
        <end position="141"/>
    </location>
</feature>
<evidence type="ECO:0000313" key="10">
    <source>
        <dbReference type="EMBL" id="ANB15739.1"/>
    </source>
</evidence>
<comment type="subcellular location">
    <subcellularLocation>
        <location evidence="2">Nucleus</location>
    </subcellularLocation>
</comment>
<dbReference type="Pfam" id="PF09649">
    <property type="entry name" value="CHZ"/>
    <property type="match status" value="1"/>
</dbReference>
<dbReference type="GeneID" id="30035396"/>
<feature type="region of interest" description="Disordered" evidence="8">
    <location>
        <begin position="157"/>
        <end position="191"/>
    </location>
</feature>
<feature type="compositionally biased region" description="Acidic residues" evidence="8">
    <location>
        <begin position="96"/>
        <end position="137"/>
    </location>
</feature>
<dbReference type="KEGG" id="slb:AWJ20_3380"/>
<keyword evidence="6" id="KW-0143">Chaperone</keyword>
<evidence type="ECO:0000256" key="4">
    <source>
        <dbReference type="ARBA" id="ARBA00018732"/>
    </source>
</evidence>
<organism evidence="10 11">
    <name type="scientific">Sugiyamaella lignohabitans</name>
    <dbReference type="NCBI Taxonomy" id="796027"/>
    <lineage>
        <taxon>Eukaryota</taxon>
        <taxon>Fungi</taxon>
        <taxon>Dikarya</taxon>
        <taxon>Ascomycota</taxon>
        <taxon>Saccharomycotina</taxon>
        <taxon>Dipodascomycetes</taxon>
        <taxon>Dipodascales</taxon>
        <taxon>Trichomonascaceae</taxon>
        <taxon>Sugiyamaella</taxon>
    </lineage>
</organism>
<comment type="similarity">
    <text evidence="3">Belongs to the CHZ1 family.</text>
</comment>
<comment type="function">
    <text evidence="1">Forms a chaperone-bound H2A.Z-H2B complex that acts as a source for SWR1 complex-dependent H2A to H2A.Z histone replacement in chromatin.</text>
</comment>
<dbReference type="GO" id="GO:0005634">
    <property type="term" value="C:nucleus"/>
    <property type="evidence" value="ECO:0007669"/>
    <property type="project" value="UniProtKB-SubCell"/>
</dbReference>
<dbReference type="AlphaFoldDB" id="A0A167FV42"/>
<feature type="compositionally biased region" description="Basic and acidic residues" evidence="8">
    <location>
        <begin position="1"/>
        <end position="29"/>
    </location>
</feature>
<evidence type="ECO:0000256" key="6">
    <source>
        <dbReference type="ARBA" id="ARBA00023186"/>
    </source>
</evidence>
<feature type="compositionally biased region" description="Basic and acidic residues" evidence="8">
    <location>
        <begin position="37"/>
        <end position="47"/>
    </location>
</feature>
<evidence type="ECO:0000256" key="1">
    <source>
        <dbReference type="ARBA" id="ARBA00002212"/>
    </source>
</evidence>
<sequence>MTENEETLKRKAEEVPVSTEEVKKLKEETISSGSTDEGARATSEESTKAPTAEATTESKPESVEAVSEPIAEQEKSDKGKGKAKLRGKVSSRYADAPEEDNEDEDDEDDEEDEEGDDIEVSAVVEEEEEEDSLEEIDTSNIIQGRRTRGVTIDYQKTLEKMQQEEGTNGNLDDEDEDVDADFKAPADEPAN</sequence>
<evidence type="ECO:0000256" key="3">
    <source>
        <dbReference type="ARBA" id="ARBA00008057"/>
    </source>
</evidence>
<evidence type="ECO:0000259" key="9">
    <source>
        <dbReference type="SMART" id="SM01082"/>
    </source>
</evidence>
<evidence type="ECO:0000256" key="8">
    <source>
        <dbReference type="SAM" id="MobiDB-lite"/>
    </source>
</evidence>
<name>A0A167FV42_9ASCO</name>
<protein>
    <recommendedName>
        <fullName evidence="5">Histone H2A.Z-specific chaperone CHZ1</fullName>
    </recommendedName>
    <alternativeName>
        <fullName evidence="4">Histone H2A.Z-specific chaperone chz1</fullName>
    </alternativeName>
</protein>
<evidence type="ECO:0000256" key="2">
    <source>
        <dbReference type="ARBA" id="ARBA00004123"/>
    </source>
</evidence>
<keyword evidence="7" id="KW-0539">Nucleus</keyword>
<feature type="domain" description="Histone chaperone" evidence="9">
    <location>
        <begin position="127"/>
        <end position="163"/>
    </location>
</feature>
<evidence type="ECO:0000256" key="7">
    <source>
        <dbReference type="ARBA" id="ARBA00023242"/>
    </source>
</evidence>
<dbReference type="SMART" id="SM01082">
    <property type="entry name" value="CHZ"/>
    <property type="match status" value="1"/>
</dbReference>